<protein>
    <submittedName>
        <fullName evidence="1">Uncharacterized protein</fullName>
    </submittedName>
</protein>
<sequence>MSDTFDAYDDDGNRYAVPVRRSYINTSDLSGPGRIEGLPSFHLSGGGAVNRIDDQTFEIVATGKRLTVRA</sequence>
<dbReference type="EMBL" id="CP133568">
    <property type="protein sequence ID" value="WMT01876.1"/>
    <property type="molecule type" value="Genomic_DNA"/>
</dbReference>
<gene>
    <name evidence="1" type="ORF">RDV84_18175</name>
</gene>
<dbReference type="RefSeq" id="WP_309151127.1">
    <property type="nucleotide sequence ID" value="NZ_CP133568.1"/>
</dbReference>
<organism evidence="1 2">
    <name type="scientific">Lysobacter yananisis</name>
    <dbReference type="NCBI Taxonomy" id="1003114"/>
    <lineage>
        <taxon>Bacteria</taxon>
        <taxon>Pseudomonadati</taxon>
        <taxon>Pseudomonadota</taxon>
        <taxon>Gammaproteobacteria</taxon>
        <taxon>Lysobacterales</taxon>
        <taxon>Lysobacteraceae</taxon>
        <taxon>Lysobacter</taxon>
    </lineage>
</organism>
<keyword evidence="2" id="KW-1185">Reference proteome</keyword>
<name>A0ABY9P4P1_9GAMM</name>
<evidence type="ECO:0000313" key="2">
    <source>
        <dbReference type="Proteomes" id="UP001229313"/>
    </source>
</evidence>
<accession>A0ABY9P4P1</accession>
<proteinExistence type="predicted"/>
<dbReference type="Proteomes" id="UP001229313">
    <property type="component" value="Chromosome"/>
</dbReference>
<reference evidence="1 2" key="1">
    <citation type="submission" date="2023-08" db="EMBL/GenBank/DDBJ databases">
        <title>The whole genome sequence of Lysobacter yananisis.</title>
        <authorList>
            <person name="Sun H."/>
        </authorList>
    </citation>
    <scope>NUCLEOTIDE SEQUENCE [LARGE SCALE GENOMIC DNA]</scope>
    <source>
        <strain evidence="1 2">SNNU513</strain>
    </source>
</reference>
<evidence type="ECO:0000313" key="1">
    <source>
        <dbReference type="EMBL" id="WMT01876.1"/>
    </source>
</evidence>